<reference evidence="3 4" key="1">
    <citation type="journal article" date="2024" name="G3 (Bethesda)">
        <title>Genome assembly of Hibiscus sabdariffa L. provides insights into metabolisms of medicinal natural products.</title>
        <authorList>
            <person name="Kim T."/>
        </authorList>
    </citation>
    <scope>NUCLEOTIDE SEQUENCE [LARGE SCALE GENOMIC DNA]</scope>
    <source>
        <strain evidence="3">TK-2024</strain>
        <tissue evidence="3">Old leaves</tissue>
    </source>
</reference>
<feature type="domain" description="BAH" evidence="2">
    <location>
        <begin position="42"/>
        <end position="167"/>
    </location>
</feature>
<gene>
    <name evidence="3" type="ORF">V6N12_039840</name>
</gene>
<keyword evidence="4" id="KW-1185">Reference proteome</keyword>
<dbReference type="Pfam" id="PF01426">
    <property type="entry name" value="BAH"/>
    <property type="match status" value="1"/>
</dbReference>
<proteinExistence type="predicted"/>
<feature type="compositionally biased region" description="Polar residues" evidence="1">
    <location>
        <begin position="192"/>
        <end position="219"/>
    </location>
</feature>
<evidence type="ECO:0000313" key="4">
    <source>
        <dbReference type="Proteomes" id="UP001472677"/>
    </source>
</evidence>
<dbReference type="InterPro" id="IPR043151">
    <property type="entry name" value="BAH_sf"/>
</dbReference>
<dbReference type="InterPro" id="IPR001025">
    <property type="entry name" value="BAH_dom"/>
</dbReference>
<protein>
    <recommendedName>
        <fullName evidence="2">BAH domain-containing protein</fullName>
    </recommendedName>
</protein>
<feature type="compositionally biased region" description="Low complexity" evidence="1">
    <location>
        <begin position="263"/>
        <end position="279"/>
    </location>
</feature>
<feature type="region of interest" description="Disordered" evidence="1">
    <location>
        <begin position="182"/>
        <end position="302"/>
    </location>
</feature>
<comment type="caution">
    <text evidence="3">The sequence shown here is derived from an EMBL/GenBank/DDBJ whole genome shotgun (WGS) entry which is preliminary data.</text>
</comment>
<evidence type="ECO:0000256" key="1">
    <source>
        <dbReference type="SAM" id="MobiDB-lite"/>
    </source>
</evidence>
<dbReference type="PANTHER" id="PTHR47073">
    <property type="entry name" value="PROTEIN ANTI-SILENCING 1"/>
    <property type="match status" value="1"/>
</dbReference>
<dbReference type="PROSITE" id="PS51038">
    <property type="entry name" value="BAH"/>
    <property type="match status" value="1"/>
</dbReference>
<evidence type="ECO:0000313" key="3">
    <source>
        <dbReference type="EMBL" id="KAK8551183.1"/>
    </source>
</evidence>
<dbReference type="Gene3D" id="2.30.30.490">
    <property type="match status" value="1"/>
</dbReference>
<accession>A0ABR2E3S7</accession>
<evidence type="ECO:0000259" key="2">
    <source>
        <dbReference type="PROSITE" id="PS51038"/>
    </source>
</evidence>
<dbReference type="PANTHER" id="PTHR47073:SF7">
    <property type="entry name" value="BAH DOMAIN-CONTAINING PROTEIN"/>
    <property type="match status" value="1"/>
</dbReference>
<name>A0ABR2E3S7_9ROSI</name>
<organism evidence="3 4">
    <name type="scientific">Hibiscus sabdariffa</name>
    <name type="common">roselle</name>
    <dbReference type="NCBI Taxonomy" id="183260"/>
    <lineage>
        <taxon>Eukaryota</taxon>
        <taxon>Viridiplantae</taxon>
        <taxon>Streptophyta</taxon>
        <taxon>Embryophyta</taxon>
        <taxon>Tracheophyta</taxon>
        <taxon>Spermatophyta</taxon>
        <taxon>Magnoliopsida</taxon>
        <taxon>eudicotyledons</taxon>
        <taxon>Gunneridae</taxon>
        <taxon>Pentapetalae</taxon>
        <taxon>rosids</taxon>
        <taxon>malvids</taxon>
        <taxon>Malvales</taxon>
        <taxon>Malvaceae</taxon>
        <taxon>Malvoideae</taxon>
        <taxon>Hibiscus</taxon>
    </lineage>
</organism>
<dbReference type="Proteomes" id="UP001472677">
    <property type="component" value="Unassembled WGS sequence"/>
</dbReference>
<sequence length="578" mass="65437">MSHVREKSPEEKNLGFKWGTEKGPGVKNRGIMFYESFFLKGEEYFVYDCVYFYRGQPEASIGKLVKLFEGPNHVKKVKVVWFMRPSEIRNFLGDYEPRWNEIFLASGQGPGVSNINLVELIGGKCNVVCTSNDNRNPQASSDDFRCAEYFFCRHFDVGELAILDNFPDMVDGVKVENFFNKNKEPKKLGPSNLKSNGDGQTRRPNLSSKLKVTKTNGNTEIDDNSDSRISALGKESKVAPVSPSKQLHRPSENIPTRPKTYISNSGTQHSGSSQSQAQAEIDKAEVKFPRDSPTSAAEGTPYKKRKFFVDERTSSKVHNLDGQLGQDGGSNIDNQLVQVSRIPNDDRRNWFEKLPWEQRLKRAQEVGTLISLENVDPSFTSEEVEELVWHALKERVEAKMVEHTAFSCPCYGKALVIFKSKEAATSAINQLMERCLMLADGRPVIARREPPRTPAKVAGFVGHLTIDKVLQRQTEEMPNNIEFDMGMEWRILQLKSDVAWKALHEVLSMPILTSFLFLLRLHLVLEFAYNIVVLSCFMNSCRLSQQRQAKEIEAVRNQLKMRWLPFAVGGVGVQKAAE</sequence>
<feature type="compositionally biased region" description="Basic and acidic residues" evidence="1">
    <location>
        <begin position="280"/>
        <end position="290"/>
    </location>
</feature>
<dbReference type="EMBL" id="JBBPBM010000020">
    <property type="protein sequence ID" value="KAK8551183.1"/>
    <property type="molecule type" value="Genomic_DNA"/>
</dbReference>